<evidence type="ECO:0000313" key="1">
    <source>
        <dbReference type="EMBL" id="MDG0815786.1"/>
    </source>
</evidence>
<dbReference type="Proteomes" id="UP001152321">
    <property type="component" value="Unassembled WGS sequence"/>
</dbReference>
<dbReference type="RefSeq" id="WP_277577256.1">
    <property type="nucleotide sequence ID" value="NZ_JANRMI010000001.1"/>
</dbReference>
<organism evidence="1 2">
    <name type="scientific">Bdellovibrio svalbardensis</name>
    <dbReference type="NCBI Taxonomy" id="2972972"/>
    <lineage>
        <taxon>Bacteria</taxon>
        <taxon>Pseudomonadati</taxon>
        <taxon>Bdellovibrionota</taxon>
        <taxon>Bdellovibrionia</taxon>
        <taxon>Bdellovibrionales</taxon>
        <taxon>Pseudobdellovibrionaceae</taxon>
        <taxon>Bdellovibrio</taxon>
    </lineage>
</organism>
<name>A0ABT6DG10_9BACT</name>
<dbReference type="InterPro" id="IPR029063">
    <property type="entry name" value="SAM-dependent_MTases_sf"/>
</dbReference>
<dbReference type="EMBL" id="JANRMI010000001">
    <property type="protein sequence ID" value="MDG0815786.1"/>
    <property type="molecule type" value="Genomic_DNA"/>
</dbReference>
<gene>
    <name evidence="1" type="ORF">NWE73_05400</name>
</gene>
<dbReference type="Gene3D" id="3.40.50.150">
    <property type="entry name" value="Vaccinia Virus protein VP39"/>
    <property type="match status" value="1"/>
</dbReference>
<proteinExistence type="predicted"/>
<reference evidence="1" key="1">
    <citation type="submission" date="2022-08" db="EMBL/GenBank/DDBJ databases">
        <title>Novel Bdellovibrio Species Isolated from Svalbard: Designation Bdellovibrio svalbardensis.</title>
        <authorList>
            <person name="Mitchell R.J."/>
            <person name="Choi S.Y."/>
        </authorList>
    </citation>
    <scope>NUCLEOTIDE SEQUENCE</scope>
    <source>
        <strain evidence="1">PAP01</strain>
    </source>
</reference>
<comment type="caution">
    <text evidence="1">The sequence shown here is derived from an EMBL/GenBank/DDBJ whole genome shotgun (WGS) entry which is preliminary data.</text>
</comment>
<dbReference type="SUPFAM" id="SSF53335">
    <property type="entry name" value="S-adenosyl-L-methionine-dependent methyltransferases"/>
    <property type="match status" value="1"/>
</dbReference>
<keyword evidence="2" id="KW-1185">Reference proteome</keyword>
<accession>A0ABT6DG10</accession>
<sequence>MLKLNLGCGFKKKKDFINVDSFDGCEPDECIDLAGANWPWADSSVDEVVFDFSLEQMGESKKDLFFIIKELYRVCAPQAKVSIKVVHPHHDKFTMNPQCVHPLGPQFLSLLSVSNNLNQIAQGESDSCLGMMWGVNFAMGPVRFIIGSQFEEAVRTGQISENDLRVRMHSERNICEFIEMELVAIKSVEGA</sequence>
<evidence type="ECO:0008006" key="3">
    <source>
        <dbReference type="Google" id="ProtNLM"/>
    </source>
</evidence>
<evidence type="ECO:0000313" key="2">
    <source>
        <dbReference type="Proteomes" id="UP001152321"/>
    </source>
</evidence>
<protein>
    <recommendedName>
        <fullName evidence="3">Methyltransferase type 11 domain-containing protein</fullName>
    </recommendedName>
</protein>